<feature type="transmembrane region" description="Helical" evidence="5">
    <location>
        <begin position="20"/>
        <end position="39"/>
    </location>
</feature>
<dbReference type="AlphaFoldDB" id="A0A9P1GPB9"/>
<reference evidence="7" key="1">
    <citation type="submission" date="2022-10" db="EMBL/GenBank/DDBJ databases">
        <authorList>
            <person name="Chen Y."/>
            <person name="Dougan E. K."/>
            <person name="Chan C."/>
            <person name="Rhodes N."/>
            <person name="Thang M."/>
        </authorList>
    </citation>
    <scope>NUCLEOTIDE SEQUENCE</scope>
</reference>
<dbReference type="PANTHER" id="PTHR10877:SF183">
    <property type="entry name" value="AT14535P-RELATED"/>
    <property type="match status" value="1"/>
</dbReference>
<dbReference type="PANTHER" id="PTHR10877">
    <property type="entry name" value="POLYCYSTIN FAMILY MEMBER"/>
    <property type="match status" value="1"/>
</dbReference>
<feature type="non-terminal residue" evidence="7">
    <location>
        <position position="243"/>
    </location>
</feature>
<dbReference type="EMBL" id="CAMXCT030006695">
    <property type="protein sequence ID" value="CAL4805767.1"/>
    <property type="molecule type" value="Genomic_DNA"/>
</dbReference>
<dbReference type="Proteomes" id="UP001152797">
    <property type="component" value="Unassembled WGS sequence"/>
</dbReference>
<dbReference type="Pfam" id="PF08016">
    <property type="entry name" value="PKD_channel"/>
    <property type="match status" value="1"/>
</dbReference>
<dbReference type="EMBL" id="CAMXCT010006695">
    <property type="protein sequence ID" value="CAI4018455.1"/>
    <property type="molecule type" value="Genomic_DNA"/>
</dbReference>
<evidence type="ECO:0000256" key="4">
    <source>
        <dbReference type="ARBA" id="ARBA00023136"/>
    </source>
</evidence>
<dbReference type="InterPro" id="IPR013122">
    <property type="entry name" value="PKD1_2_channel"/>
</dbReference>
<evidence type="ECO:0000256" key="3">
    <source>
        <dbReference type="ARBA" id="ARBA00022989"/>
    </source>
</evidence>
<evidence type="ECO:0000259" key="6">
    <source>
        <dbReference type="Pfam" id="PF08016"/>
    </source>
</evidence>
<feature type="domain" description="Polycystin cation channel PKD1/PKD2" evidence="6">
    <location>
        <begin position="111"/>
        <end position="216"/>
    </location>
</feature>
<comment type="subcellular location">
    <subcellularLocation>
        <location evidence="1">Membrane</location>
        <topology evidence="1">Multi-pass membrane protein</topology>
    </subcellularLocation>
</comment>
<dbReference type="Gene3D" id="1.10.287.70">
    <property type="match status" value="1"/>
</dbReference>
<dbReference type="EMBL" id="CAMXCT020006695">
    <property type="protein sequence ID" value="CAL1171830.1"/>
    <property type="molecule type" value="Genomic_DNA"/>
</dbReference>
<evidence type="ECO:0000313" key="8">
    <source>
        <dbReference type="EMBL" id="CAL4805767.1"/>
    </source>
</evidence>
<dbReference type="InterPro" id="IPR051223">
    <property type="entry name" value="Polycystin"/>
</dbReference>
<organism evidence="7">
    <name type="scientific">Cladocopium goreaui</name>
    <dbReference type="NCBI Taxonomy" id="2562237"/>
    <lineage>
        <taxon>Eukaryota</taxon>
        <taxon>Sar</taxon>
        <taxon>Alveolata</taxon>
        <taxon>Dinophyceae</taxon>
        <taxon>Suessiales</taxon>
        <taxon>Symbiodiniaceae</taxon>
        <taxon>Cladocopium</taxon>
    </lineage>
</organism>
<evidence type="ECO:0000256" key="5">
    <source>
        <dbReference type="SAM" id="Phobius"/>
    </source>
</evidence>
<comment type="caution">
    <text evidence="7">The sequence shown here is derived from an EMBL/GenBank/DDBJ whole genome shotgun (WGS) entry which is preliminary data.</text>
</comment>
<dbReference type="OrthoDB" id="435845at2759"/>
<evidence type="ECO:0000313" key="7">
    <source>
        <dbReference type="EMBL" id="CAI4018455.1"/>
    </source>
</evidence>
<keyword evidence="2 5" id="KW-0812">Transmembrane</keyword>
<dbReference type="GO" id="GO:0016020">
    <property type="term" value="C:membrane"/>
    <property type="evidence" value="ECO:0007669"/>
    <property type="project" value="UniProtKB-SubCell"/>
</dbReference>
<feature type="transmembrane region" description="Helical" evidence="5">
    <location>
        <begin position="128"/>
        <end position="153"/>
    </location>
</feature>
<proteinExistence type="predicted"/>
<feature type="transmembrane region" description="Helical" evidence="5">
    <location>
        <begin position="88"/>
        <end position="108"/>
    </location>
</feature>
<evidence type="ECO:0000256" key="1">
    <source>
        <dbReference type="ARBA" id="ARBA00004141"/>
    </source>
</evidence>
<feature type="transmembrane region" description="Helical" evidence="5">
    <location>
        <begin position="189"/>
        <end position="212"/>
    </location>
</feature>
<protein>
    <submittedName>
        <fullName evidence="8">Polycystin-2</fullName>
    </submittedName>
</protein>
<keyword evidence="3 5" id="KW-1133">Transmembrane helix</keyword>
<reference evidence="8 9" key="2">
    <citation type="submission" date="2024-05" db="EMBL/GenBank/DDBJ databases">
        <authorList>
            <person name="Chen Y."/>
            <person name="Shah S."/>
            <person name="Dougan E. K."/>
            <person name="Thang M."/>
            <person name="Chan C."/>
        </authorList>
    </citation>
    <scope>NUCLEOTIDE SEQUENCE [LARGE SCALE GENOMIC DNA]</scope>
</reference>
<evidence type="ECO:0000256" key="2">
    <source>
        <dbReference type="ARBA" id="ARBA00022692"/>
    </source>
</evidence>
<sequence length="243" mass="27767">MSTYLSTRKKQLFAVDVRFVSDWIVIVFSIFIVGFFILIQQSIWDLAALVQEMPEYSPSASASEMETHERSWTLILDRVDEAAFFFDYFRVALFWYTLVIATQFSKIFAGQPKLAQLMSAFTHASEDLLHFCLLFLVLFLSFAIGGFMIWGMIMEEWSTPGKAVNSTLRALMGEVKLEEMYSYAPFGTLVWYGSFFVSIVVITLNLLVAMVYDHYTIIKGRAGSVAGVVEQLYWVSQDPLRGH</sequence>
<keyword evidence="9" id="KW-1185">Reference proteome</keyword>
<gene>
    <name evidence="7" type="ORF">C1SCF055_LOCUS43020</name>
</gene>
<name>A0A9P1GPB9_9DINO</name>
<accession>A0A9P1GPB9</accession>
<evidence type="ECO:0000313" key="9">
    <source>
        <dbReference type="Proteomes" id="UP001152797"/>
    </source>
</evidence>
<keyword evidence="4 5" id="KW-0472">Membrane</keyword>